<organism evidence="5">
    <name type="scientific">Cyprideis torosa</name>
    <dbReference type="NCBI Taxonomy" id="163714"/>
    <lineage>
        <taxon>Eukaryota</taxon>
        <taxon>Metazoa</taxon>
        <taxon>Ecdysozoa</taxon>
        <taxon>Arthropoda</taxon>
        <taxon>Crustacea</taxon>
        <taxon>Oligostraca</taxon>
        <taxon>Ostracoda</taxon>
        <taxon>Podocopa</taxon>
        <taxon>Podocopida</taxon>
        <taxon>Cytherocopina</taxon>
        <taxon>Cytheroidea</taxon>
        <taxon>Cytherideidae</taxon>
        <taxon>Cyprideis</taxon>
    </lineage>
</organism>
<keyword evidence="3" id="KW-1133">Transmembrane helix</keyword>
<dbReference type="OrthoDB" id="5547497at2759"/>
<dbReference type="GO" id="GO:0016020">
    <property type="term" value="C:membrane"/>
    <property type="evidence" value="ECO:0007669"/>
    <property type="project" value="UniProtKB-SubCell"/>
</dbReference>
<dbReference type="PANTHER" id="PTHR11132">
    <property type="entry name" value="SOLUTE CARRIER FAMILY 35"/>
    <property type="match status" value="1"/>
</dbReference>
<keyword evidence="4" id="KW-0472">Membrane</keyword>
<evidence type="ECO:0000256" key="1">
    <source>
        <dbReference type="ARBA" id="ARBA00004141"/>
    </source>
</evidence>
<evidence type="ECO:0000256" key="3">
    <source>
        <dbReference type="ARBA" id="ARBA00022989"/>
    </source>
</evidence>
<sequence>MTTESLQVAYLRVAGVVALYCLSAFVAGQKTSRDALISCAVIISGFWLGVNEESSEGKSGTVLGVVFGILASAFVALNAIYTKKVLPLVNGSVLQLTFLNNVNACFIFLLPIYFSNEYHVLQEFSKLYDLTFWIMISMSGFFGFAIGYVQAWQVQITSPVTANVSGTAKAAAQTVLACLWYSELKSTLWWLSNMIVLLGSAMYTRVKQLEMKAAHVEKAENISEVKVDGVKDLEASRSSAPYNNRHYKPLKENS</sequence>
<proteinExistence type="predicted"/>
<name>A0A7R8ZQC2_9CRUS</name>
<accession>A0A7R8ZQC2</accession>
<dbReference type="AlphaFoldDB" id="A0A7R8ZQC2"/>
<evidence type="ECO:0000256" key="4">
    <source>
        <dbReference type="ARBA" id="ARBA00023136"/>
    </source>
</evidence>
<comment type="subcellular location">
    <subcellularLocation>
        <location evidence="1">Membrane</location>
        <topology evidence="1">Multi-pass membrane protein</topology>
    </subcellularLocation>
</comment>
<dbReference type="InterPro" id="IPR050186">
    <property type="entry name" value="TPT_transporter"/>
</dbReference>
<reference evidence="5" key="1">
    <citation type="submission" date="2020-11" db="EMBL/GenBank/DDBJ databases">
        <authorList>
            <person name="Tran Van P."/>
        </authorList>
    </citation>
    <scope>NUCLEOTIDE SEQUENCE</scope>
</reference>
<evidence type="ECO:0008006" key="6">
    <source>
        <dbReference type="Google" id="ProtNLM"/>
    </source>
</evidence>
<protein>
    <recommendedName>
        <fullName evidence="6">GDP-fucose transporter 1</fullName>
    </recommendedName>
</protein>
<dbReference type="EMBL" id="OB661226">
    <property type="protein sequence ID" value="CAD7227693.1"/>
    <property type="molecule type" value="Genomic_DNA"/>
</dbReference>
<evidence type="ECO:0000256" key="2">
    <source>
        <dbReference type="ARBA" id="ARBA00022692"/>
    </source>
</evidence>
<evidence type="ECO:0000313" key="5">
    <source>
        <dbReference type="EMBL" id="CAD7227693.1"/>
    </source>
</evidence>
<keyword evidence="2" id="KW-0812">Transmembrane</keyword>
<gene>
    <name evidence="5" type="ORF">CTOB1V02_LOCUS5592</name>
</gene>